<proteinExistence type="predicted"/>
<comment type="caution">
    <text evidence="4">The sequence shown here is derived from an EMBL/GenBank/DDBJ whole genome shotgun (WGS) entry which is preliminary data.</text>
</comment>
<name>A0A8J3ZH33_9ACTN</name>
<dbReference type="AlphaFoldDB" id="A0A8J3ZH33"/>
<dbReference type="InterPro" id="IPR010255">
    <property type="entry name" value="Haem_peroxidase_sf"/>
</dbReference>
<dbReference type="EMBL" id="BOPG01000065">
    <property type="protein sequence ID" value="GIJ61446.1"/>
    <property type="molecule type" value="Genomic_DNA"/>
</dbReference>
<dbReference type="Gene3D" id="1.10.640.10">
    <property type="entry name" value="Haem peroxidase domain superfamily, animal type"/>
    <property type="match status" value="1"/>
</dbReference>
<keyword evidence="3" id="KW-0325">Glycoprotein</keyword>
<dbReference type="GO" id="GO:0004601">
    <property type="term" value="F:peroxidase activity"/>
    <property type="evidence" value="ECO:0007669"/>
    <property type="project" value="InterPro"/>
</dbReference>
<dbReference type="InterPro" id="IPR019791">
    <property type="entry name" value="Haem_peroxidase_animal"/>
</dbReference>
<comment type="subcellular location">
    <subcellularLocation>
        <location evidence="1">Secreted</location>
    </subcellularLocation>
</comment>
<evidence type="ECO:0000256" key="2">
    <source>
        <dbReference type="ARBA" id="ARBA00022525"/>
    </source>
</evidence>
<dbReference type="SUPFAM" id="SSF48113">
    <property type="entry name" value="Heme-dependent peroxidases"/>
    <property type="match status" value="1"/>
</dbReference>
<dbReference type="PANTHER" id="PTHR11475">
    <property type="entry name" value="OXIDASE/PEROXIDASE"/>
    <property type="match status" value="1"/>
</dbReference>
<reference evidence="4" key="1">
    <citation type="submission" date="2021-01" db="EMBL/GenBank/DDBJ databases">
        <title>Whole genome shotgun sequence of Virgisporangium aurantiacum NBRC 16421.</title>
        <authorList>
            <person name="Komaki H."/>
            <person name="Tamura T."/>
        </authorList>
    </citation>
    <scope>NUCLEOTIDE SEQUENCE</scope>
    <source>
        <strain evidence="4">NBRC 16421</strain>
    </source>
</reference>
<dbReference type="InterPro" id="IPR006311">
    <property type="entry name" value="TAT_signal"/>
</dbReference>
<dbReference type="Proteomes" id="UP000612585">
    <property type="component" value="Unassembled WGS sequence"/>
</dbReference>
<evidence type="ECO:0000313" key="5">
    <source>
        <dbReference type="Proteomes" id="UP000612585"/>
    </source>
</evidence>
<dbReference type="InterPro" id="IPR037120">
    <property type="entry name" value="Haem_peroxidase_sf_animal"/>
</dbReference>
<dbReference type="GO" id="GO:0020037">
    <property type="term" value="F:heme binding"/>
    <property type="evidence" value="ECO:0007669"/>
    <property type="project" value="InterPro"/>
</dbReference>
<dbReference type="NCBIfam" id="TIGR01409">
    <property type="entry name" value="TAT_signal_seq"/>
    <property type="match status" value="1"/>
</dbReference>
<dbReference type="GO" id="GO:0005576">
    <property type="term" value="C:extracellular region"/>
    <property type="evidence" value="ECO:0007669"/>
    <property type="project" value="UniProtKB-SubCell"/>
</dbReference>
<evidence type="ECO:0000313" key="4">
    <source>
        <dbReference type="EMBL" id="GIJ61446.1"/>
    </source>
</evidence>
<dbReference type="GO" id="GO:0006979">
    <property type="term" value="P:response to oxidative stress"/>
    <property type="evidence" value="ECO:0007669"/>
    <property type="project" value="InterPro"/>
</dbReference>
<dbReference type="InterPro" id="IPR019546">
    <property type="entry name" value="TAT_signal_bac_arc"/>
</dbReference>
<dbReference type="PROSITE" id="PS50292">
    <property type="entry name" value="PEROXIDASE_3"/>
    <property type="match status" value="1"/>
</dbReference>
<sequence length="539" mass="58304">MPAKPNEDTHHSLSRRGFITTVGAGAAGAVALGGEALADPAHTEAAATATAEPALLATPADRFGRIFPELPPFVPADDRRRAALIDMGKPGGILDARDNLAAGPVALVADLTLSANNRNHDLAAGFSAGLTFVGQFLDHDMTFDQTSQLGIPVAPEASPNSRTPAFDLDSVYGAGPSGSPNLYQSDRIKLRIESGGLFEDVPRNANGSAIISDPRNDENMMISGLQAAFILAHNRTVDDLRAAGTPQAQLFERARQLVTWHYQWIILTEILPHFVGQDMVNDIRNNGRRWYRPEPGPAFIPVEFQGAAYRFGHSMVRPSYRANRTGDVGGNPATGAPQFFGMIFDPAGEGQPDPVDLRGGARARRRFIGWETFFDFGGDMTQHARPTKRIDTKISTPLFNLPLGAIGAGAQPPTSLAQRNLLRHVTWGIPAGQRIAQTIGAPMLHLQELAHYGVALENQTPLWYYVLAEAERLQDGLRLGPTGGRIVGEVFIGLLQLDPRSFLVVQPGWRPTFPTQVPGTFKMTDLLRYARVDPVSRGA</sequence>
<accession>A0A8J3ZH33</accession>
<evidence type="ECO:0000256" key="1">
    <source>
        <dbReference type="ARBA" id="ARBA00004613"/>
    </source>
</evidence>
<organism evidence="4 5">
    <name type="scientific">Virgisporangium aurantiacum</name>
    <dbReference type="NCBI Taxonomy" id="175570"/>
    <lineage>
        <taxon>Bacteria</taxon>
        <taxon>Bacillati</taxon>
        <taxon>Actinomycetota</taxon>
        <taxon>Actinomycetes</taxon>
        <taxon>Micromonosporales</taxon>
        <taxon>Micromonosporaceae</taxon>
        <taxon>Virgisporangium</taxon>
    </lineage>
</organism>
<dbReference type="PANTHER" id="PTHR11475:SF4">
    <property type="entry name" value="CHORION PEROXIDASE"/>
    <property type="match status" value="1"/>
</dbReference>
<dbReference type="RefSeq" id="WP_204006357.1">
    <property type="nucleotide sequence ID" value="NZ_BOPG01000065.1"/>
</dbReference>
<evidence type="ECO:0000256" key="3">
    <source>
        <dbReference type="ARBA" id="ARBA00023180"/>
    </source>
</evidence>
<keyword evidence="5" id="KW-1185">Reference proteome</keyword>
<protein>
    <submittedName>
        <fullName evidence="4">Ovoperoxidase</fullName>
    </submittedName>
</protein>
<dbReference type="PRINTS" id="PR00457">
    <property type="entry name" value="ANPEROXIDASE"/>
</dbReference>
<dbReference type="Pfam" id="PF03098">
    <property type="entry name" value="An_peroxidase"/>
    <property type="match status" value="1"/>
</dbReference>
<gene>
    <name evidence="4" type="ORF">Vau01_089620</name>
</gene>
<dbReference type="PROSITE" id="PS51318">
    <property type="entry name" value="TAT"/>
    <property type="match status" value="1"/>
</dbReference>
<dbReference type="CDD" id="cd09819">
    <property type="entry name" value="An_peroxidase_bacterial_1"/>
    <property type="match status" value="1"/>
</dbReference>
<keyword evidence="2" id="KW-0964">Secreted</keyword>